<reference evidence="2" key="1">
    <citation type="submission" date="2025-08" db="UniProtKB">
        <authorList>
            <consortium name="RefSeq"/>
        </authorList>
    </citation>
    <scope>IDENTIFICATION</scope>
</reference>
<evidence type="ECO:0000256" key="1">
    <source>
        <dbReference type="SAM" id="MobiDB-lite"/>
    </source>
</evidence>
<proteinExistence type="predicted"/>
<feature type="region of interest" description="Disordered" evidence="1">
    <location>
        <begin position="120"/>
        <end position="171"/>
    </location>
</feature>
<gene>
    <name evidence="2" type="primary">LOC108049778</name>
</gene>
<dbReference type="RefSeq" id="XP_016986585.1">
    <property type="nucleotide sequence ID" value="XM_017131096.1"/>
</dbReference>
<dbReference type="AlphaFoldDB" id="A0A6P4F822"/>
<feature type="compositionally biased region" description="Basic residues" evidence="1">
    <location>
        <begin position="144"/>
        <end position="153"/>
    </location>
</feature>
<sequence length="171" mass="19820">MSCRTVVAVSCQHCVEPDFRAPCLAFSRFQSLFKAQTVRTFERRIAENAEENRVGKRHFLRPKRCTRGRSFSGKRDWEKITIQQYKKRPKRERKLQRFSNAIIIITRSIPAEFSFFGKTTRKHSGGKQVAMSPRATTTTATPKGKIKHVHRKEKVNNAENASKNKNGKQQR</sequence>
<evidence type="ECO:0000313" key="2">
    <source>
        <dbReference type="RefSeq" id="XP_016986585.1"/>
    </source>
</evidence>
<name>A0A6P4F822_DRORH</name>
<protein>
    <submittedName>
        <fullName evidence="2">Uncharacterized protein LOC108049778</fullName>
    </submittedName>
</protein>
<organism evidence="2">
    <name type="scientific">Drosophila rhopaloa</name>
    <name type="common">Fruit fly</name>
    <dbReference type="NCBI Taxonomy" id="1041015"/>
    <lineage>
        <taxon>Eukaryota</taxon>
        <taxon>Metazoa</taxon>
        <taxon>Ecdysozoa</taxon>
        <taxon>Arthropoda</taxon>
        <taxon>Hexapoda</taxon>
        <taxon>Insecta</taxon>
        <taxon>Pterygota</taxon>
        <taxon>Neoptera</taxon>
        <taxon>Endopterygota</taxon>
        <taxon>Diptera</taxon>
        <taxon>Brachycera</taxon>
        <taxon>Muscomorpha</taxon>
        <taxon>Ephydroidea</taxon>
        <taxon>Drosophilidae</taxon>
        <taxon>Drosophila</taxon>
        <taxon>Sophophora</taxon>
    </lineage>
</organism>
<accession>A0A6P4F822</accession>